<dbReference type="RefSeq" id="WP_199025409.1">
    <property type="nucleotide sequence ID" value="NZ_JAELVR010000009.1"/>
</dbReference>
<proteinExistence type="predicted"/>
<accession>A0A8J7JHW2</accession>
<dbReference type="EMBL" id="JAELVR010000009">
    <property type="protein sequence ID" value="MBJ6372529.1"/>
    <property type="molecule type" value="Genomic_DNA"/>
</dbReference>
<reference evidence="2" key="1">
    <citation type="submission" date="2020-12" db="EMBL/GenBank/DDBJ databases">
        <title>Sedimentitalea sp. nov., isolated from sand in Incheon.</title>
        <authorList>
            <person name="Kim W."/>
        </authorList>
    </citation>
    <scope>NUCLEOTIDE SEQUENCE</scope>
    <source>
        <strain evidence="2">CAU 1593</strain>
    </source>
</reference>
<evidence type="ECO:0000313" key="2">
    <source>
        <dbReference type="EMBL" id="MBJ6372529.1"/>
    </source>
</evidence>
<protein>
    <submittedName>
        <fullName evidence="2">Uncharacterized protein</fullName>
    </submittedName>
</protein>
<evidence type="ECO:0000256" key="1">
    <source>
        <dbReference type="SAM" id="MobiDB-lite"/>
    </source>
</evidence>
<name>A0A8J7JHW2_9RHOB</name>
<comment type="caution">
    <text evidence="2">The sequence shown here is derived from an EMBL/GenBank/DDBJ whole genome shotgun (WGS) entry which is preliminary data.</text>
</comment>
<keyword evidence="3" id="KW-1185">Reference proteome</keyword>
<feature type="region of interest" description="Disordered" evidence="1">
    <location>
        <begin position="136"/>
        <end position="163"/>
    </location>
</feature>
<gene>
    <name evidence="2" type="ORF">JF290_13425</name>
</gene>
<sequence>MDDLQVEGAALKKMVKLGKKQALSFAFCPGPQNNHVFMIHRRKSPEMLGKLARKEGESPKVAFGTFEVKGRTLEMSCGRTVPQMAKLLKKYLKSQKITANVVILDADGEILDSDIEDLPPDPEDIEDDADLAAEGDAEDDFDTPEAEDVEEPETETAPETPVPDAKALAARLKALQPAIAAAEADAAAKLKKVMAGAVAQIKAAALEQADTTISALEAAVAKLQAKAAPAPEPTAEPAPAAGQPDLRALAQRAKTIQGALTEVAAPARDKLTTALGAAVQQIRDKNHESAEALLAKIEAALAKIAPGAADAPATDATSYAKLRTEWITARATMRAEIETLKSAIETAIAGQEGLEDVAGRTDMLFDYIQDIDGDLEDTLRQLDDTSDPAQRAALMQEAERIIQSYRDTLDSDFFKAVDKNGFVKTDIRGSTLSSLQQVSAALAA</sequence>
<evidence type="ECO:0000313" key="3">
    <source>
        <dbReference type="Proteomes" id="UP000619079"/>
    </source>
</evidence>
<dbReference type="Proteomes" id="UP000619079">
    <property type="component" value="Unassembled WGS sequence"/>
</dbReference>
<dbReference type="AlphaFoldDB" id="A0A8J7JHW2"/>
<feature type="compositionally biased region" description="Acidic residues" evidence="1">
    <location>
        <begin position="136"/>
        <end position="156"/>
    </location>
</feature>
<organism evidence="2 3">
    <name type="scientific">Sedimentitalea arenosa</name>
    <dbReference type="NCBI Taxonomy" id="2798803"/>
    <lineage>
        <taxon>Bacteria</taxon>
        <taxon>Pseudomonadati</taxon>
        <taxon>Pseudomonadota</taxon>
        <taxon>Alphaproteobacteria</taxon>
        <taxon>Rhodobacterales</taxon>
        <taxon>Paracoccaceae</taxon>
        <taxon>Sedimentitalea</taxon>
    </lineage>
</organism>